<organism evidence="1 2">
    <name type="scientific">Photorhabdus temperata subsp. temperata Meg1</name>
    <dbReference type="NCBI Taxonomy" id="1393735"/>
    <lineage>
        <taxon>Bacteria</taxon>
        <taxon>Pseudomonadati</taxon>
        <taxon>Pseudomonadota</taxon>
        <taxon>Gammaproteobacteria</taxon>
        <taxon>Enterobacterales</taxon>
        <taxon>Morganellaceae</taxon>
        <taxon>Photorhabdus</taxon>
    </lineage>
</organism>
<sequence length="50" mass="5967">MPNYRELLTQERPEMQARVEKRIEQARGHKKTVEHLCCNSLCQIVTCFTF</sequence>
<dbReference type="EMBL" id="JGVH01000036">
    <property type="protein sequence ID" value="KER03128.1"/>
    <property type="molecule type" value="Genomic_DNA"/>
</dbReference>
<reference evidence="1 2" key="1">
    <citation type="submission" date="2014-03" db="EMBL/GenBank/DDBJ databases">
        <title>Draft Genome of Photorhabdus temperata Meg1.</title>
        <authorList>
            <person name="Hurst S.G.IV."/>
            <person name="Morris K."/>
            <person name="Thomas K."/>
            <person name="Tisa L.S."/>
        </authorList>
    </citation>
    <scope>NUCLEOTIDE SEQUENCE [LARGE SCALE GENOMIC DNA]</scope>
    <source>
        <strain evidence="1 2">Meg1</strain>
    </source>
</reference>
<name>A0A081RWS5_PHOTE</name>
<dbReference type="PATRIC" id="fig|1393735.3.peg.2325"/>
<evidence type="ECO:0000313" key="2">
    <source>
        <dbReference type="Proteomes" id="UP000028002"/>
    </source>
</evidence>
<evidence type="ECO:0000313" key="1">
    <source>
        <dbReference type="EMBL" id="KER03128.1"/>
    </source>
</evidence>
<gene>
    <name evidence="1" type="ORF">MEG1DRAFT_02264</name>
</gene>
<protein>
    <submittedName>
        <fullName evidence="1">Uncharacterized protein</fullName>
    </submittedName>
</protein>
<accession>A0A081RWS5</accession>
<dbReference type="AlphaFoldDB" id="A0A081RWS5"/>
<dbReference type="Proteomes" id="UP000028002">
    <property type="component" value="Unassembled WGS sequence"/>
</dbReference>
<proteinExistence type="predicted"/>
<comment type="caution">
    <text evidence="1">The sequence shown here is derived from an EMBL/GenBank/DDBJ whole genome shotgun (WGS) entry which is preliminary data.</text>
</comment>